<evidence type="ECO:0000313" key="3">
    <source>
        <dbReference type="Proteomes" id="UP001168575"/>
    </source>
</evidence>
<evidence type="ECO:0000313" key="1">
    <source>
        <dbReference type="EMBL" id="MDO4841482.1"/>
    </source>
</evidence>
<dbReference type="EMBL" id="JAUMVS010000021">
    <property type="protein sequence ID" value="MDO4841482.1"/>
    <property type="molecule type" value="Genomic_DNA"/>
</dbReference>
<comment type="caution">
    <text evidence="1">The sequence shown here is derived from an EMBL/GenBank/DDBJ whole genome shotgun (WGS) entry which is preliminary data.</text>
</comment>
<protein>
    <submittedName>
        <fullName evidence="1">Uncharacterized protein</fullName>
    </submittedName>
</protein>
<dbReference type="EMBL" id="JAUMVS010000021">
    <property type="protein sequence ID" value="MDO4841483.1"/>
    <property type="molecule type" value="Genomic_DNA"/>
</dbReference>
<organism evidence="1 3">
    <name type="scientific">Phoenicibacter congonensis</name>
    <dbReference type="NCBI Taxonomy" id="1944646"/>
    <lineage>
        <taxon>Bacteria</taxon>
        <taxon>Bacillati</taxon>
        <taxon>Actinomycetota</taxon>
        <taxon>Coriobacteriia</taxon>
        <taxon>Eggerthellales</taxon>
        <taxon>Eggerthellaceae</taxon>
        <taxon>Phoenicibacter</taxon>
    </lineage>
</organism>
<reference evidence="1" key="1">
    <citation type="submission" date="2023-07" db="EMBL/GenBank/DDBJ databases">
        <title>Between Cages and Wild: Unraveling the Impact of Captivity on Animal Microbiomes and Antimicrobial Resistance.</title>
        <authorList>
            <person name="Schmartz G.P."/>
            <person name="Rehner J."/>
            <person name="Schuff M.J."/>
            <person name="Becker S.L."/>
            <person name="Kravczyk M."/>
            <person name="Gurevich A."/>
            <person name="Francke R."/>
            <person name="Mueller R."/>
            <person name="Keller V."/>
            <person name="Keller A."/>
        </authorList>
    </citation>
    <scope>NUCLEOTIDE SEQUENCE</scope>
    <source>
        <strain evidence="1">S12M_St_49</strain>
    </source>
</reference>
<evidence type="ECO:0000313" key="2">
    <source>
        <dbReference type="EMBL" id="MDO4841483.1"/>
    </source>
</evidence>
<dbReference type="AlphaFoldDB" id="A0AA43UAX3"/>
<name>A0AA43UAX3_9ACTN</name>
<gene>
    <name evidence="1" type="ORF">Q3982_02250</name>
    <name evidence="2" type="ORF">Q3982_02255</name>
</gene>
<accession>A0AA43UAX3</accession>
<dbReference type="Proteomes" id="UP001168575">
    <property type="component" value="Unassembled WGS sequence"/>
</dbReference>
<proteinExistence type="predicted"/>
<sequence>MAFSVNDKVKKLVSDPRAKAVLVKHHPALVADPTFPMTYGMSFKSLAAFPQVGMGQEMLDAIEADLQAIGD</sequence>
<keyword evidence="3" id="KW-1185">Reference proteome</keyword>